<proteinExistence type="predicted"/>
<sequence>MNKPQELEEAWDALMGINRKHYVSTGFYTLGDAFLISNKDPNYKNKVVLVEHRLKSQINHWTFTCDSSFCSNPIITSNGDDGNGNLKRKAQYLKVFS</sequence>
<dbReference type="Proteomes" id="UP000252107">
    <property type="component" value="Unassembled WGS sequence"/>
</dbReference>
<organism evidence="1 2">
    <name type="scientific">Nostoc minutum NIES-26</name>
    <dbReference type="NCBI Taxonomy" id="1844469"/>
    <lineage>
        <taxon>Bacteria</taxon>
        <taxon>Bacillati</taxon>
        <taxon>Cyanobacteriota</taxon>
        <taxon>Cyanophyceae</taxon>
        <taxon>Nostocales</taxon>
        <taxon>Nostocaceae</taxon>
        <taxon>Nostoc</taxon>
    </lineage>
</organism>
<reference evidence="1" key="1">
    <citation type="submission" date="2016-04" db="EMBL/GenBank/DDBJ databases">
        <authorList>
            <person name="Tabuchi Yagui T.R."/>
        </authorList>
    </citation>
    <scope>NUCLEOTIDE SEQUENCE [LARGE SCALE GENOMIC DNA]</scope>
    <source>
        <strain evidence="1">NIES-26</strain>
    </source>
</reference>
<evidence type="ECO:0000313" key="2">
    <source>
        <dbReference type="Proteomes" id="UP000252107"/>
    </source>
</evidence>
<dbReference type="EMBL" id="LXQD01000205">
    <property type="protein sequence ID" value="RCJ32454.1"/>
    <property type="molecule type" value="Genomic_DNA"/>
</dbReference>
<evidence type="ECO:0000313" key="1">
    <source>
        <dbReference type="EMBL" id="RCJ32454.1"/>
    </source>
</evidence>
<keyword evidence="2" id="KW-1185">Reference proteome</keyword>
<gene>
    <name evidence="1" type="ORF">A6770_18745</name>
</gene>
<dbReference type="AlphaFoldDB" id="A0A367RA97"/>
<name>A0A367RA97_9NOSO</name>
<comment type="caution">
    <text evidence="1">The sequence shown here is derived from an EMBL/GenBank/DDBJ whole genome shotgun (WGS) entry which is preliminary data.</text>
</comment>
<accession>A0A367RA97</accession>
<protein>
    <submittedName>
        <fullName evidence="1">Uncharacterized protein</fullName>
    </submittedName>
</protein>